<comment type="subunit">
    <text evidence="11">Interacts with CDK6.</text>
</comment>
<evidence type="ECO:0000256" key="7">
    <source>
        <dbReference type="ARBA" id="ARBA00023242"/>
    </source>
</evidence>
<evidence type="ECO:0000256" key="11">
    <source>
        <dbReference type="ARBA" id="ARBA00065666"/>
    </source>
</evidence>
<dbReference type="InterPro" id="IPR002110">
    <property type="entry name" value="Ankyrin_rpt"/>
</dbReference>
<keyword evidence="5" id="KW-0007">Acetylation</keyword>
<proteinExistence type="inferred from homology"/>
<protein>
    <recommendedName>
        <fullName evidence="12">Cyclin-dependent kinase 4 inhibitor D</fullName>
    </recommendedName>
    <alternativeName>
        <fullName evidence="13">p19-INK4d</fullName>
    </alternativeName>
</protein>
<dbReference type="OrthoDB" id="21416at2759"/>
<evidence type="ECO:0000256" key="8">
    <source>
        <dbReference type="ARBA" id="ARBA00023306"/>
    </source>
</evidence>
<comment type="function">
    <text evidence="10">Interacts strongly with CDK4 and CDK6 and inhibits them.</text>
</comment>
<reference evidence="15" key="1">
    <citation type="submission" date="2025-08" db="UniProtKB">
        <authorList>
            <consortium name="Ensembl"/>
        </authorList>
    </citation>
    <scope>IDENTIFICATION</scope>
</reference>
<evidence type="ECO:0000256" key="9">
    <source>
        <dbReference type="ARBA" id="ARBA00038438"/>
    </source>
</evidence>
<dbReference type="SUPFAM" id="SSF48403">
    <property type="entry name" value="Ankyrin repeat"/>
    <property type="match status" value="1"/>
</dbReference>
<dbReference type="InterPro" id="IPR036770">
    <property type="entry name" value="Ankyrin_rpt-contain_sf"/>
</dbReference>
<evidence type="ECO:0000313" key="15">
    <source>
        <dbReference type="Ensembl" id="ENSPKIP00000028853.1"/>
    </source>
</evidence>
<dbReference type="RefSeq" id="XP_023647837.1">
    <property type="nucleotide sequence ID" value="XM_023792069.2"/>
</dbReference>
<dbReference type="GO" id="GO:0005737">
    <property type="term" value="C:cytoplasm"/>
    <property type="evidence" value="ECO:0007669"/>
    <property type="project" value="UniProtKB-SubCell"/>
</dbReference>
<feature type="repeat" description="ANK" evidence="14">
    <location>
        <begin position="106"/>
        <end position="126"/>
    </location>
</feature>
<dbReference type="Gene3D" id="1.25.40.20">
    <property type="entry name" value="Ankyrin repeat-containing domain"/>
    <property type="match status" value="1"/>
</dbReference>
<dbReference type="SMART" id="SM00248">
    <property type="entry name" value="ANK"/>
    <property type="match status" value="3"/>
</dbReference>
<keyword evidence="3" id="KW-0963">Cytoplasm</keyword>
<evidence type="ECO:0000256" key="6">
    <source>
        <dbReference type="ARBA" id="ARBA00023043"/>
    </source>
</evidence>
<feature type="repeat" description="ANK" evidence="14">
    <location>
        <begin position="73"/>
        <end position="105"/>
    </location>
</feature>
<evidence type="ECO:0000256" key="10">
    <source>
        <dbReference type="ARBA" id="ARBA00056064"/>
    </source>
</evidence>
<reference evidence="15" key="2">
    <citation type="submission" date="2025-09" db="UniProtKB">
        <authorList>
            <consortium name="Ensembl"/>
        </authorList>
    </citation>
    <scope>IDENTIFICATION</scope>
</reference>
<dbReference type="GeneTree" id="ENSGT00940000159801"/>
<keyword evidence="7" id="KW-0539">Nucleus</keyword>
<comment type="similarity">
    <text evidence="9">Belongs to the CDKN2 cyclin-dependent kinase inhibitor family.</text>
</comment>
<dbReference type="Pfam" id="PF12796">
    <property type="entry name" value="Ank_2"/>
    <property type="match status" value="1"/>
</dbReference>
<dbReference type="GeneID" id="111833605"/>
<keyword evidence="4" id="KW-0677">Repeat</keyword>
<dbReference type="PANTHER" id="PTHR24201">
    <property type="entry name" value="ANK_REP_REGION DOMAIN-CONTAINING PROTEIN"/>
    <property type="match status" value="1"/>
</dbReference>
<evidence type="ECO:0000313" key="16">
    <source>
        <dbReference type="Proteomes" id="UP000261540"/>
    </source>
</evidence>
<keyword evidence="8" id="KW-0131">Cell cycle</keyword>
<dbReference type="PANTHER" id="PTHR24201:SF7">
    <property type="entry name" value="CYCLIN-DEPENDENT KINASE 4 INHIBITOR D"/>
    <property type="match status" value="1"/>
</dbReference>
<dbReference type="Proteomes" id="UP000261540">
    <property type="component" value="Unplaced"/>
</dbReference>
<dbReference type="Ensembl" id="ENSPKIT00000009641.1">
    <property type="protein sequence ID" value="ENSPKIP00000028853.1"/>
    <property type="gene ID" value="ENSPKIG00000010335.1"/>
</dbReference>
<dbReference type="GO" id="GO:0019899">
    <property type="term" value="F:enzyme binding"/>
    <property type="evidence" value="ECO:0007669"/>
    <property type="project" value="UniProtKB-ARBA"/>
</dbReference>
<evidence type="ECO:0000256" key="14">
    <source>
        <dbReference type="PROSITE-ProRule" id="PRU00023"/>
    </source>
</evidence>
<dbReference type="AlphaFoldDB" id="A0A3B3SEJ1"/>
<dbReference type="GO" id="GO:1902807">
    <property type="term" value="P:negative regulation of cell cycle G1/S phase transition"/>
    <property type="evidence" value="ECO:0007669"/>
    <property type="project" value="UniProtKB-ARBA"/>
</dbReference>
<comment type="subcellular location">
    <subcellularLocation>
        <location evidence="2">Cytoplasm</location>
    </subcellularLocation>
    <subcellularLocation>
        <location evidence="1">Nucleus</location>
    </subcellularLocation>
</comment>
<dbReference type="STRING" id="1676925.ENSPKIP00000028853"/>
<dbReference type="GO" id="GO:0005634">
    <property type="term" value="C:nucleus"/>
    <property type="evidence" value="ECO:0007669"/>
    <property type="project" value="UniProtKB-SubCell"/>
</dbReference>
<keyword evidence="16" id="KW-1185">Reference proteome</keyword>
<evidence type="ECO:0000256" key="1">
    <source>
        <dbReference type="ARBA" id="ARBA00004123"/>
    </source>
</evidence>
<evidence type="ECO:0000256" key="13">
    <source>
        <dbReference type="ARBA" id="ARBA00082064"/>
    </source>
</evidence>
<dbReference type="PROSITE" id="PS50297">
    <property type="entry name" value="ANK_REP_REGION"/>
    <property type="match status" value="2"/>
</dbReference>
<evidence type="ECO:0000256" key="2">
    <source>
        <dbReference type="ARBA" id="ARBA00004496"/>
    </source>
</evidence>
<dbReference type="FunFam" id="1.25.40.20:FF:000169">
    <property type="entry name" value="Cyclin-dependent kinase 4 inhibitor D"/>
    <property type="match status" value="1"/>
</dbReference>
<sequence length="174" mass="18700">MVLSEQNAGNDLTAAAARGHLSEVRRLLEEHRIHPDTVNEFDKTALQVMMMGNTSIACLLLEHGANANVQDRHGVTPAHDAARSGFVDTLRVLVEFGASVNVADSSGALPIHVAVREGHDDVVEFLAPRSNLSHCDTTGHRALDLARATCSTGVVKLLERHMESALAVRSSHSQ</sequence>
<evidence type="ECO:0000256" key="12">
    <source>
        <dbReference type="ARBA" id="ARBA00070050"/>
    </source>
</evidence>
<dbReference type="InterPro" id="IPR050776">
    <property type="entry name" value="Ank_Repeat/CDKN_Inhibitor"/>
</dbReference>
<dbReference type="PROSITE" id="PS50088">
    <property type="entry name" value="ANK_REPEAT"/>
    <property type="match status" value="2"/>
</dbReference>
<evidence type="ECO:0000256" key="3">
    <source>
        <dbReference type="ARBA" id="ARBA00022490"/>
    </source>
</evidence>
<evidence type="ECO:0000256" key="5">
    <source>
        <dbReference type="ARBA" id="ARBA00022990"/>
    </source>
</evidence>
<keyword evidence="6 14" id="KW-0040">ANK repeat</keyword>
<accession>A0A3B3SEJ1</accession>
<organism evidence="15 16">
    <name type="scientific">Paramormyrops kingsleyae</name>
    <dbReference type="NCBI Taxonomy" id="1676925"/>
    <lineage>
        <taxon>Eukaryota</taxon>
        <taxon>Metazoa</taxon>
        <taxon>Chordata</taxon>
        <taxon>Craniata</taxon>
        <taxon>Vertebrata</taxon>
        <taxon>Euteleostomi</taxon>
        <taxon>Actinopterygii</taxon>
        <taxon>Neopterygii</taxon>
        <taxon>Teleostei</taxon>
        <taxon>Osteoglossocephala</taxon>
        <taxon>Osteoglossomorpha</taxon>
        <taxon>Osteoglossiformes</taxon>
        <taxon>Mormyridae</taxon>
        <taxon>Paramormyrops</taxon>
    </lineage>
</organism>
<evidence type="ECO:0000256" key="4">
    <source>
        <dbReference type="ARBA" id="ARBA00022737"/>
    </source>
</evidence>
<name>A0A3B3SEJ1_9TELE</name>